<evidence type="ECO:0000313" key="2">
    <source>
        <dbReference type="Proteomes" id="UP000610746"/>
    </source>
</evidence>
<dbReference type="RefSeq" id="WP_173779164.1">
    <property type="nucleotide sequence ID" value="NZ_JABSNO010000010.1"/>
</dbReference>
<name>A0A8J8K913_9FLAO</name>
<dbReference type="Proteomes" id="UP000610746">
    <property type="component" value="Unassembled WGS sequence"/>
</dbReference>
<dbReference type="EMBL" id="JABSNO010000010">
    <property type="protein sequence ID" value="NRS92567.1"/>
    <property type="molecule type" value="Genomic_DNA"/>
</dbReference>
<accession>A0A8J8K913</accession>
<dbReference type="AlphaFoldDB" id="A0A8J8K913"/>
<comment type="caution">
    <text evidence="1">The sequence shown here is derived from an EMBL/GenBank/DDBJ whole genome shotgun (WGS) entry which is preliminary data.</text>
</comment>
<evidence type="ECO:0000313" key="1">
    <source>
        <dbReference type="EMBL" id="NRS92567.1"/>
    </source>
</evidence>
<proteinExistence type="predicted"/>
<organism evidence="1 2">
    <name type="scientific">Frigoriflavimonas asaccharolytica</name>
    <dbReference type="NCBI Taxonomy" id="2735899"/>
    <lineage>
        <taxon>Bacteria</taxon>
        <taxon>Pseudomonadati</taxon>
        <taxon>Bacteroidota</taxon>
        <taxon>Flavobacteriia</taxon>
        <taxon>Flavobacteriales</taxon>
        <taxon>Weeksellaceae</taxon>
        <taxon>Frigoriflavimonas</taxon>
    </lineage>
</organism>
<sequence length="811" mass="93824">MRKLLLFLGLIIFSLNFAQSIIVVNNAENGKPLPGVTIKCKEQILGKTNTNGQFETKSKCNSLSISLEGYYSEVVLVEKNMLVNLSKKEDKLQSIETVIIKDESDPKALAILTKVQDLFKTNSPRSLDSYTFKSYEKFSMDIDEDSIANYEQSLYKKEQNDLKKKKESTKKVSDTATDIADIFPKSKLFLWERAQEFLYSKKYGEKINVLDTKISGLPKPIYELLALQNDKNKMPKQVQLENRDLYRYYLTDSLMIDGRETYKISFRDVLQKNKLKKNKYSGFIYIDKATYGIKQISNVRKIASDGARNSEWQLIDGKWFLDNETVRVKFGSIDLNASQEKDKNPKDEKEKKKKSEDEFQLYGFIKSKYFDIKTNEDQDSKDYKGYTYSVKNSDGSLLEKYRTEELTDRESDTYVVIDSLGDKYNMQSKAAILSGLLHGNLRYKQYNFNLANVIGYNQYEGLRLGINVKLNEEFNKYISPDAYIAYGFKDGDFKYGLGVDFKTSLEKSSFFRAEYFNDVKTAGRFNETFWDFFMVLSNSGVNLKNDRFYSLKGGSFSFERDLSNSLTAKLGATYQEEEALFAYNYANRGNQFENVNLKFSLKYAPFSRNIMTPEGKYTTEKKFPDFYLNVEQGLESLGGDYNYTRADILMNHVFKTKFGVTSNRLYAGKLFGDAPIWQHFTMNGLAGNGKINANLASYIGFATMKGGQYYNSEFVGQYFAHQIPWFFRTNGKRISSFSVIHRSIIGNMEDMQDHQFEFKKIDHLYQEIGLDWEHFLSSRFNLGLFYRVGYYQTPKFSDNIGIQLKLKVLGF</sequence>
<reference evidence="1" key="1">
    <citation type="submission" date="2020-05" db="EMBL/GenBank/DDBJ databases">
        <title>Genomic Encyclopedia of Type Strains, Phase IV (KMG-V): Genome sequencing to study the core and pangenomes of soil and plant-associated prokaryotes.</title>
        <authorList>
            <person name="Whitman W."/>
        </authorList>
    </citation>
    <scope>NUCLEOTIDE SEQUENCE</scope>
    <source>
        <strain evidence="1">16F</strain>
    </source>
</reference>
<gene>
    <name evidence="1" type="ORF">HNQ03_001644</name>
</gene>
<keyword evidence="2" id="KW-1185">Reference proteome</keyword>
<evidence type="ECO:0008006" key="3">
    <source>
        <dbReference type="Google" id="ProtNLM"/>
    </source>
</evidence>
<protein>
    <recommendedName>
        <fullName evidence="3">Carboxypeptidase-like protein</fullName>
    </recommendedName>
</protein>